<dbReference type="InterPro" id="IPR050180">
    <property type="entry name" value="RNR_Ribonuclease"/>
</dbReference>
<accession>A0ABP4E6G8</accession>
<dbReference type="InterPro" id="IPR012340">
    <property type="entry name" value="NA-bd_OB-fold"/>
</dbReference>
<dbReference type="Pfam" id="PF18614">
    <property type="entry name" value="RNase_II_C_S1"/>
    <property type="match status" value="1"/>
</dbReference>
<evidence type="ECO:0000313" key="3">
    <source>
        <dbReference type="Proteomes" id="UP001501581"/>
    </source>
</evidence>
<proteinExistence type="predicted"/>
<dbReference type="PANTHER" id="PTHR23355">
    <property type="entry name" value="RIBONUCLEASE"/>
    <property type="match status" value="1"/>
</dbReference>
<dbReference type="EMBL" id="BAAALG010000003">
    <property type="protein sequence ID" value="GAA1094854.1"/>
    <property type="molecule type" value="Genomic_DNA"/>
</dbReference>
<name>A0ABP4E6G8_9ACTN</name>
<reference evidence="3" key="1">
    <citation type="journal article" date="2019" name="Int. J. Syst. Evol. Microbiol.">
        <title>The Global Catalogue of Microorganisms (GCM) 10K type strain sequencing project: providing services to taxonomists for standard genome sequencing and annotation.</title>
        <authorList>
            <consortium name="The Broad Institute Genomics Platform"/>
            <consortium name="The Broad Institute Genome Sequencing Center for Infectious Disease"/>
            <person name="Wu L."/>
            <person name="Ma J."/>
        </authorList>
    </citation>
    <scope>NUCLEOTIDE SEQUENCE [LARGE SCALE GENOMIC DNA]</scope>
    <source>
        <strain evidence="3">JCM 13008</strain>
    </source>
</reference>
<dbReference type="Pfam" id="PF00773">
    <property type="entry name" value="RNB"/>
    <property type="match status" value="1"/>
</dbReference>
<dbReference type="Proteomes" id="UP001501581">
    <property type="component" value="Unassembled WGS sequence"/>
</dbReference>
<comment type="caution">
    <text evidence="2">The sequence shown here is derived from an EMBL/GenBank/DDBJ whole genome shotgun (WGS) entry which is preliminary data.</text>
</comment>
<dbReference type="InterPro" id="IPR001900">
    <property type="entry name" value="RNase_II/R"/>
</dbReference>
<dbReference type="SUPFAM" id="SSF50249">
    <property type="entry name" value="Nucleic acid-binding proteins"/>
    <property type="match status" value="1"/>
</dbReference>
<evidence type="ECO:0000259" key="1">
    <source>
        <dbReference type="SMART" id="SM00955"/>
    </source>
</evidence>
<keyword evidence="3" id="KW-1185">Reference proteome</keyword>
<dbReference type="PANTHER" id="PTHR23355:SF42">
    <property type="entry name" value="RIBONUCLEASE II, CHLOROPLASTIC_MITOCHONDRIAL"/>
    <property type="match status" value="1"/>
</dbReference>
<dbReference type="SMART" id="SM00955">
    <property type="entry name" value="RNB"/>
    <property type="match status" value="1"/>
</dbReference>
<sequence>MTADPAGAGLREGVEAIRAELGVSAEFPSEVEEAAAKAAAEPRLPTLDRTDLPLITIDPDTAMDLDQAMHLERDGDGFVVYYAIADVAAFVEPDGPVDLEARRRGQTLYGADSKVPLHPKAISEDAGSLLPEQVRPALLWTIRLDVTGAQVAARVERAQVRSRSRHGYGEVQAALDAGEAAEVFELLRTIGTLRQELEAARGGVSLPLPEQEVSVADDGTWQLAFRSMHPIEECNAQISLLTGMAAASLMVEAEVGLLRTLPPADPRDVARLRRTALGLGIAWPEDVDYPGFVRSLDPDLPKHAAMLVACTRLLRGSGYAGFAGELPEVTGHAAVAADYAHVTAPLRRLVDRYASEICVALCAGQPVPPWVLARLDDVPEAMAASGRTASRYERAILDLVEATALAGRIGERFTAVVMEVEEKSATRGEITIADPAIEARVSSERELPLGEQVEVTLTTADPVARKVAFTC</sequence>
<organism evidence="2 3">
    <name type="scientific">Nocardioides dubius</name>
    <dbReference type="NCBI Taxonomy" id="317019"/>
    <lineage>
        <taxon>Bacteria</taxon>
        <taxon>Bacillati</taxon>
        <taxon>Actinomycetota</taxon>
        <taxon>Actinomycetes</taxon>
        <taxon>Propionibacteriales</taxon>
        <taxon>Nocardioidaceae</taxon>
        <taxon>Nocardioides</taxon>
    </lineage>
</organism>
<protein>
    <submittedName>
        <fullName evidence="2">RNB domain-containing ribonuclease</fullName>
    </submittedName>
</protein>
<dbReference type="InterPro" id="IPR040596">
    <property type="entry name" value="RNase_II_C_S1"/>
</dbReference>
<feature type="domain" description="RNB" evidence="1">
    <location>
        <begin position="46"/>
        <end position="364"/>
    </location>
</feature>
<evidence type="ECO:0000313" key="2">
    <source>
        <dbReference type="EMBL" id="GAA1094854.1"/>
    </source>
</evidence>
<gene>
    <name evidence="2" type="ORF">GCM10009668_08410</name>
</gene>